<dbReference type="InterPro" id="IPR000189">
    <property type="entry name" value="Transglyc_AS"/>
</dbReference>
<protein>
    <submittedName>
        <fullName evidence="6">Lytic transglycosylase, catalytic</fullName>
    </submittedName>
</protein>
<feature type="domain" description="Outer membrane lipoprotein BamD-like" evidence="5">
    <location>
        <begin position="316"/>
        <end position="439"/>
    </location>
</feature>
<accession>A0A081BRU9</accession>
<dbReference type="GO" id="GO:0000270">
    <property type="term" value="P:peptidoglycan metabolic process"/>
    <property type="evidence" value="ECO:0007669"/>
    <property type="project" value="InterPro"/>
</dbReference>
<gene>
    <name evidence="6" type="ORF">U14_05408</name>
</gene>
<dbReference type="CDD" id="cd13401">
    <property type="entry name" value="Slt70-like"/>
    <property type="match status" value="1"/>
</dbReference>
<dbReference type="AlphaFoldDB" id="A0A081BRU9"/>
<proteinExistence type="inferred from homology"/>
<dbReference type="Proteomes" id="UP000030700">
    <property type="component" value="Unassembled WGS sequence"/>
</dbReference>
<dbReference type="EMBL" id="DF820460">
    <property type="protein sequence ID" value="GAK54130.1"/>
    <property type="molecule type" value="Genomic_DNA"/>
</dbReference>
<evidence type="ECO:0000313" key="7">
    <source>
        <dbReference type="Proteomes" id="UP000030700"/>
    </source>
</evidence>
<feature type="repeat" description="TPR" evidence="3">
    <location>
        <begin position="354"/>
        <end position="387"/>
    </location>
</feature>
<dbReference type="HOGENOM" id="CLU_013746_1_1_0"/>
<dbReference type="PROSITE" id="PS50005">
    <property type="entry name" value="TPR"/>
    <property type="match status" value="1"/>
</dbReference>
<dbReference type="STRING" id="1499966.U14_05408"/>
<dbReference type="SUPFAM" id="SSF48452">
    <property type="entry name" value="TPR-like"/>
    <property type="match status" value="2"/>
</dbReference>
<name>A0A081BRU9_9BACT</name>
<evidence type="ECO:0000313" key="6">
    <source>
        <dbReference type="EMBL" id="GAK54130.1"/>
    </source>
</evidence>
<evidence type="ECO:0000259" key="4">
    <source>
        <dbReference type="Pfam" id="PF01464"/>
    </source>
</evidence>
<feature type="domain" description="Transglycosylase SLT" evidence="4">
    <location>
        <begin position="569"/>
        <end position="685"/>
    </location>
</feature>
<dbReference type="PANTHER" id="PTHR37423">
    <property type="entry name" value="SOLUBLE LYTIC MUREIN TRANSGLYCOSYLASE-RELATED"/>
    <property type="match status" value="1"/>
</dbReference>
<dbReference type="InterPro" id="IPR023346">
    <property type="entry name" value="Lysozyme-like_dom_sf"/>
</dbReference>
<dbReference type="GO" id="GO:0016020">
    <property type="term" value="C:membrane"/>
    <property type="evidence" value="ECO:0007669"/>
    <property type="project" value="InterPro"/>
</dbReference>
<evidence type="ECO:0000256" key="3">
    <source>
        <dbReference type="PROSITE-ProRule" id="PRU00339"/>
    </source>
</evidence>
<dbReference type="InterPro" id="IPR019734">
    <property type="entry name" value="TPR_rpt"/>
</dbReference>
<dbReference type="GO" id="GO:0008933">
    <property type="term" value="F:peptidoglycan lytic transglycosylase activity"/>
    <property type="evidence" value="ECO:0007669"/>
    <property type="project" value="InterPro"/>
</dbReference>
<evidence type="ECO:0000259" key="5">
    <source>
        <dbReference type="Pfam" id="PF13525"/>
    </source>
</evidence>
<dbReference type="InterPro" id="IPR008258">
    <property type="entry name" value="Transglycosylase_SLT_dom_1"/>
</dbReference>
<dbReference type="SUPFAM" id="SSF53955">
    <property type="entry name" value="Lysozyme-like"/>
    <property type="match status" value="1"/>
</dbReference>
<sequence>MIIVKKSSVLRIVAVLLLFTFLPMSALTAAPRSLAEKRVRFAEGIAQLDQKAFLQAVQTFQTLASDYRELPDYTRFFLAKAYVGAKQYQDALTELQAFRAAFPNHPLQDDVLWLMANALVELKREADALPLYQELVARPSNIAKGDLLYKIGVTAAALNQSQIAVEAFQALLTTVPAYVQAKDAQTRLQAILTAHPELTPVMSEDAQLNYANTLLVAKLYAAAIAQYQAFLQRYPASPRLPEAQIALVDATLRAGKQKEGTDMVATLVKQFGTTNPEIAAKALYTLGAAHWNADRNDEAQRVMERIITQFNATTSRENALYVSGRIAQSNSSYLAAAKFYRALAEQYPNGAFAEEAFWRAGWSYYQAQDYLQAAQMFSQGLTAFPANSYSEDGQYWLGRAHEGANATSEAVRVYQQLLQYSPYGYYALQAKERLALLRQPTPQPPTRQGTSPELSDVVKQTGTFLPPEVLQALPPHVNTAIELRAVNQIEYARREITWLQAKADQTPPPDEQTRLLRLYLFSRLYAQIGDYLTGIQLATPIESALRKGTAAPFPYDLTRLLYPLEYWELITTYAAQNSLDPFFVAGIIRQESAFNPKALSSANARGLMQVIPETGRRVAKRIGLKNYTTAQLYDPAVNIQIGTAYIAELLKRFQGNQFRAIAAYNAGPQNTDKWWPAQGAYQNEEIVENISFRATKSYVKQVLRNQANYREFYPEYR</sequence>
<dbReference type="Pfam" id="PF01464">
    <property type="entry name" value="SLT"/>
    <property type="match status" value="1"/>
</dbReference>
<dbReference type="InterPro" id="IPR039565">
    <property type="entry name" value="BamD-like"/>
</dbReference>
<dbReference type="Gene3D" id="1.10.530.10">
    <property type="match status" value="1"/>
</dbReference>
<dbReference type="PROSITE" id="PS00922">
    <property type="entry name" value="TRANSGLYCOSYLASE"/>
    <property type="match status" value="1"/>
</dbReference>
<feature type="domain" description="Outer membrane lipoprotein BamD-like" evidence="5">
    <location>
        <begin position="41"/>
        <end position="191"/>
    </location>
</feature>
<organism evidence="6 7">
    <name type="scientific">Candidatus Moduliflexus flocculans</name>
    <dbReference type="NCBI Taxonomy" id="1499966"/>
    <lineage>
        <taxon>Bacteria</taxon>
        <taxon>Candidatus Moduliflexota</taxon>
        <taxon>Candidatus Moduliflexia</taxon>
        <taxon>Candidatus Moduliflexales</taxon>
        <taxon>Candidatus Moduliflexaceae</taxon>
    </lineage>
</organism>
<keyword evidence="7" id="KW-1185">Reference proteome</keyword>
<dbReference type="InterPro" id="IPR011990">
    <property type="entry name" value="TPR-like_helical_dom_sf"/>
</dbReference>
<keyword evidence="3" id="KW-0802">TPR repeat</keyword>
<reference evidence="6 7" key="1">
    <citation type="journal article" date="2015" name="PeerJ">
        <title>First genomic representation of candidate bacterial phylum KSB3 points to enhanced environmental sensing as a trigger of wastewater bulking.</title>
        <authorList>
            <person name="Sekiguchi Y."/>
            <person name="Ohashi A."/>
            <person name="Parks D.H."/>
            <person name="Yamauchi T."/>
            <person name="Tyson G.W."/>
            <person name="Hugenholtz P."/>
        </authorList>
    </citation>
    <scope>NUCLEOTIDE SEQUENCE [LARGE SCALE GENOMIC DNA]</scope>
</reference>
<dbReference type="PANTHER" id="PTHR37423:SF2">
    <property type="entry name" value="MEMBRANE-BOUND LYTIC MUREIN TRANSGLYCOSYLASE C"/>
    <property type="match status" value="1"/>
</dbReference>
<evidence type="ECO:0000256" key="1">
    <source>
        <dbReference type="ARBA" id="ARBA00007734"/>
    </source>
</evidence>
<evidence type="ECO:0000256" key="2">
    <source>
        <dbReference type="ARBA" id="ARBA00022729"/>
    </source>
</evidence>
<dbReference type="Gene3D" id="1.25.40.10">
    <property type="entry name" value="Tetratricopeptide repeat domain"/>
    <property type="match status" value="3"/>
</dbReference>
<dbReference type="SMART" id="SM00028">
    <property type="entry name" value="TPR"/>
    <property type="match status" value="4"/>
</dbReference>
<comment type="similarity">
    <text evidence="1">Belongs to the transglycosylase Slt family.</text>
</comment>
<dbReference type="Pfam" id="PF13525">
    <property type="entry name" value="YfiO"/>
    <property type="match status" value="2"/>
</dbReference>
<keyword evidence="2" id="KW-0732">Signal</keyword>